<dbReference type="AlphaFoldDB" id="A0A8S3X000"/>
<sequence length="223" mass="25877">MVRFTSNQREIERKKAEFRRLNKRVKEVVERKKKEKTDKNDRRISDNFQANIKMFWKLVGTARGNTKQPIMNAIRDENGCILNDEASNLNRWKEYFESVFMSEESSELNELEIPKEVERGMEISVDEIMKAMKSMKAGKAAGYDRVSLEMLRAGEGVVAGLLYTLFNLCWELKRVPDDWCKAVIVPIYKGKGSQQDCKNYRGISLLSIVDQNPNRVNPDLMDL</sequence>
<accession>A0A8S3X000</accession>
<evidence type="ECO:0000313" key="1">
    <source>
        <dbReference type="EMBL" id="CAG4993790.1"/>
    </source>
</evidence>
<dbReference type="PANTHER" id="PTHR33395">
    <property type="entry name" value="TRANSCRIPTASE, PUTATIVE-RELATED-RELATED"/>
    <property type="match status" value="1"/>
</dbReference>
<organism evidence="1 2">
    <name type="scientific">Parnassius apollo</name>
    <name type="common">Apollo butterfly</name>
    <name type="synonym">Papilio apollo</name>
    <dbReference type="NCBI Taxonomy" id="110799"/>
    <lineage>
        <taxon>Eukaryota</taxon>
        <taxon>Metazoa</taxon>
        <taxon>Ecdysozoa</taxon>
        <taxon>Arthropoda</taxon>
        <taxon>Hexapoda</taxon>
        <taxon>Insecta</taxon>
        <taxon>Pterygota</taxon>
        <taxon>Neoptera</taxon>
        <taxon>Endopterygota</taxon>
        <taxon>Lepidoptera</taxon>
        <taxon>Glossata</taxon>
        <taxon>Ditrysia</taxon>
        <taxon>Papilionoidea</taxon>
        <taxon>Papilionidae</taxon>
        <taxon>Parnassiinae</taxon>
        <taxon>Parnassini</taxon>
        <taxon>Parnassius</taxon>
        <taxon>Parnassius</taxon>
    </lineage>
</organism>
<keyword evidence="2" id="KW-1185">Reference proteome</keyword>
<name>A0A8S3X000_PARAO</name>
<reference evidence="1" key="1">
    <citation type="submission" date="2021-04" db="EMBL/GenBank/DDBJ databases">
        <authorList>
            <person name="Tunstrom K."/>
        </authorList>
    </citation>
    <scope>NUCLEOTIDE SEQUENCE</scope>
</reference>
<comment type="caution">
    <text evidence="1">The sequence shown here is derived from an EMBL/GenBank/DDBJ whole genome shotgun (WGS) entry which is preliminary data.</text>
</comment>
<protein>
    <submittedName>
        <fullName evidence="1">(apollo) hypothetical protein</fullName>
    </submittedName>
</protein>
<evidence type="ECO:0000313" key="2">
    <source>
        <dbReference type="Proteomes" id="UP000691718"/>
    </source>
</evidence>
<gene>
    <name evidence="1" type="ORF">PAPOLLO_LOCUS12567</name>
</gene>
<proteinExistence type="predicted"/>
<dbReference type="OrthoDB" id="7684827at2759"/>
<dbReference type="PANTHER" id="PTHR33395:SF22">
    <property type="entry name" value="REVERSE TRANSCRIPTASE DOMAIN-CONTAINING PROTEIN"/>
    <property type="match status" value="1"/>
</dbReference>
<dbReference type="Proteomes" id="UP000691718">
    <property type="component" value="Unassembled WGS sequence"/>
</dbReference>
<dbReference type="EMBL" id="CAJQZP010000885">
    <property type="protein sequence ID" value="CAG4993790.1"/>
    <property type="molecule type" value="Genomic_DNA"/>
</dbReference>